<accession>A0A5C6E3Z8</accession>
<organism evidence="2 3">
    <name type="scientific">Rubripirellula tenax</name>
    <dbReference type="NCBI Taxonomy" id="2528015"/>
    <lineage>
        <taxon>Bacteria</taxon>
        <taxon>Pseudomonadati</taxon>
        <taxon>Planctomycetota</taxon>
        <taxon>Planctomycetia</taxon>
        <taxon>Pirellulales</taxon>
        <taxon>Pirellulaceae</taxon>
        <taxon>Rubripirellula</taxon>
    </lineage>
</organism>
<reference evidence="2 3" key="1">
    <citation type="submission" date="2019-02" db="EMBL/GenBank/DDBJ databases">
        <title>Deep-cultivation of Planctomycetes and their phenomic and genomic characterization uncovers novel biology.</title>
        <authorList>
            <person name="Wiegand S."/>
            <person name="Jogler M."/>
            <person name="Boedeker C."/>
            <person name="Pinto D."/>
            <person name="Vollmers J."/>
            <person name="Rivas-Marin E."/>
            <person name="Kohn T."/>
            <person name="Peeters S.H."/>
            <person name="Heuer A."/>
            <person name="Rast P."/>
            <person name="Oberbeckmann S."/>
            <person name="Bunk B."/>
            <person name="Jeske O."/>
            <person name="Meyerdierks A."/>
            <person name="Storesund J.E."/>
            <person name="Kallscheuer N."/>
            <person name="Luecker S."/>
            <person name="Lage O.M."/>
            <person name="Pohl T."/>
            <person name="Merkel B.J."/>
            <person name="Hornburger P."/>
            <person name="Mueller R.-W."/>
            <person name="Bruemmer F."/>
            <person name="Labrenz M."/>
            <person name="Spormann A.M."/>
            <person name="Op Den Camp H."/>
            <person name="Overmann J."/>
            <person name="Amann R."/>
            <person name="Jetten M.S.M."/>
            <person name="Mascher T."/>
            <person name="Medema M.H."/>
            <person name="Devos D.P."/>
            <person name="Kaster A.-K."/>
            <person name="Ovreas L."/>
            <person name="Rohde M."/>
            <person name="Galperin M.Y."/>
            <person name="Jogler C."/>
        </authorList>
    </citation>
    <scope>NUCLEOTIDE SEQUENCE [LARGE SCALE GENOMIC DNA]</scope>
    <source>
        <strain evidence="2 3">Poly51</strain>
    </source>
</reference>
<dbReference type="EMBL" id="SJPW01000017">
    <property type="protein sequence ID" value="TWU43632.1"/>
    <property type="molecule type" value="Genomic_DNA"/>
</dbReference>
<keyword evidence="1" id="KW-1133">Transmembrane helix</keyword>
<dbReference type="Proteomes" id="UP000318288">
    <property type="component" value="Unassembled WGS sequence"/>
</dbReference>
<feature type="transmembrane region" description="Helical" evidence="1">
    <location>
        <begin position="12"/>
        <end position="32"/>
    </location>
</feature>
<dbReference type="AlphaFoldDB" id="A0A5C6E3Z8"/>
<evidence type="ECO:0000256" key="1">
    <source>
        <dbReference type="SAM" id="Phobius"/>
    </source>
</evidence>
<name>A0A5C6E3Z8_9BACT</name>
<evidence type="ECO:0000313" key="2">
    <source>
        <dbReference type="EMBL" id="TWU43632.1"/>
    </source>
</evidence>
<proteinExistence type="predicted"/>
<feature type="transmembrane region" description="Helical" evidence="1">
    <location>
        <begin position="151"/>
        <end position="169"/>
    </location>
</feature>
<dbReference type="OrthoDB" id="9836105at2"/>
<keyword evidence="1" id="KW-0472">Membrane</keyword>
<keyword evidence="3" id="KW-1185">Reference proteome</keyword>
<sequence>MGEITWDGVGNSLIATLIATAIIFSVGRLAPYVWSLVSDRARPFIWNSGFSFVRRFYVNSFISAIKRQAEIRSRIRFSILGLLAVTTCVVLSIIMVTILINVAVYLETVRDVAVLIETAFGDPETAEPAIEKMVENWTELLSFFEFLDSPYAFYIFLGVLSSFVFIGAFSHITQQFRASLEVELKRLNEYMKLLASKQELTDLAILECNAVDGPTAGEYIAKINDIAQRHGIREFDRNFPIVNFLRRLEVRAIGAEPAG</sequence>
<feature type="transmembrane region" description="Helical" evidence="1">
    <location>
        <begin position="77"/>
        <end position="106"/>
    </location>
</feature>
<comment type="caution">
    <text evidence="2">The sequence shown here is derived from an EMBL/GenBank/DDBJ whole genome shotgun (WGS) entry which is preliminary data.</text>
</comment>
<dbReference type="RefSeq" id="WP_146462595.1">
    <property type="nucleotide sequence ID" value="NZ_SJPW01000017.1"/>
</dbReference>
<evidence type="ECO:0000313" key="3">
    <source>
        <dbReference type="Proteomes" id="UP000318288"/>
    </source>
</evidence>
<gene>
    <name evidence="2" type="ORF">Poly51_62870</name>
</gene>
<protein>
    <submittedName>
        <fullName evidence="2">Uncharacterized protein</fullName>
    </submittedName>
</protein>
<keyword evidence="1" id="KW-0812">Transmembrane</keyword>